<keyword evidence="5" id="KW-1185">Reference proteome</keyword>
<feature type="transmembrane region" description="Helical" evidence="2">
    <location>
        <begin position="274"/>
        <end position="292"/>
    </location>
</feature>
<accession>A0ABT8KAH2</accession>
<feature type="domain" description="DUF4350" evidence="3">
    <location>
        <begin position="66"/>
        <end position="243"/>
    </location>
</feature>
<evidence type="ECO:0000259" key="3">
    <source>
        <dbReference type="Pfam" id="PF14258"/>
    </source>
</evidence>
<keyword evidence="2" id="KW-0812">Transmembrane</keyword>
<keyword evidence="2" id="KW-0472">Membrane</keyword>
<keyword evidence="2" id="KW-1133">Transmembrane helix</keyword>
<evidence type="ECO:0000256" key="2">
    <source>
        <dbReference type="SAM" id="Phobius"/>
    </source>
</evidence>
<dbReference type="RefSeq" id="WP_301211015.1">
    <property type="nucleotide sequence ID" value="NZ_JAROCF010000001.1"/>
</dbReference>
<protein>
    <submittedName>
        <fullName evidence="4">DUF4350 domain-containing protein</fullName>
    </submittedName>
</protein>
<organism evidence="4 5">
    <name type="scientific">Leifsonia williamsii</name>
    <dbReference type="NCBI Taxonomy" id="3035919"/>
    <lineage>
        <taxon>Bacteria</taxon>
        <taxon>Bacillati</taxon>
        <taxon>Actinomycetota</taxon>
        <taxon>Actinomycetes</taxon>
        <taxon>Micrococcales</taxon>
        <taxon>Microbacteriaceae</taxon>
        <taxon>Leifsonia</taxon>
    </lineage>
</organism>
<gene>
    <name evidence="4" type="ORF">P5G50_08315</name>
</gene>
<comment type="caution">
    <text evidence="4">The sequence shown here is derived from an EMBL/GenBank/DDBJ whole genome shotgun (WGS) entry which is preliminary data.</text>
</comment>
<dbReference type="Proteomes" id="UP001174208">
    <property type="component" value="Unassembled WGS sequence"/>
</dbReference>
<evidence type="ECO:0000313" key="4">
    <source>
        <dbReference type="EMBL" id="MDN4614453.1"/>
    </source>
</evidence>
<feature type="region of interest" description="Disordered" evidence="1">
    <location>
        <begin position="1"/>
        <end position="23"/>
    </location>
</feature>
<dbReference type="InterPro" id="IPR025646">
    <property type="entry name" value="DUF4350"/>
</dbReference>
<reference evidence="4" key="1">
    <citation type="submission" date="2023-06" db="EMBL/GenBank/DDBJ databases">
        <title>MT1 and MT2 Draft Genomes of Novel Species.</title>
        <authorList>
            <person name="Venkateswaran K."/>
        </authorList>
    </citation>
    <scope>NUCLEOTIDE SEQUENCE</scope>
    <source>
        <strain evidence="4">F6_8S_P_1B</strain>
    </source>
</reference>
<name>A0ABT8KAH2_9MICO</name>
<evidence type="ECO:0000256" key="1">
    <source>
        <dbReference type="SAM" id="MobiDB-lite"/>
    </source>
</evidence>
<feature type="transmembrane region" description="Helical" evidence="2">
    <location>
        <begin position="31"/>
        <end position="51"/>
    </location>
</feature>
<sequence length="422" mass="42819">MTTTSTPPAAPAPAAPAPARSATVGQTARRAVPWIVLGVIALLIAGLGLLLTGGGSSSGVALDAGNAGPVGGKAVAQVLRGQGVDVRTATTLEEAQAAAPDATVLVYDPAGNLPADGYRALADTAPALVVIEPDFRTLQEVAPGVRAAGAPEGASSAGCDLPAAQRAGRIDPRPTSTTEGSSLPGTFDVDGDAVACFTDGGGGASLVRTTYQGADLTLVGSAALLMNDGVDRQGNAALALGVLGEHRTLVWYLPGLVDRPVTGPADIAALTPGWVTPVLLLGVVVFLAAAVWRGRRFGPLVVENLPVVVRADETREGRARLYQRSSARLRAVDALRIGAIGRLARTAGLPRTATVDEVVLAVAALTGRDRPTVRRILIDDLPATDRDLLALSDALSALERDTAAAVSPTSGRPLPPTGRMDS</sequence>
<dbReference type="EMBL" id="JAROCF010000001">
    <property type="protein sequence ID" value="MDN4614453.1"/>
    <property type="molecule type" value="Genomic_DNA"/>
</dbReference>
<feature type="region of interest" description="Disordered" evidence="1">
    <location>
        <begin position="401"/>
        <end position="422"/>
    </location>
</feature>
<proteinExistence type="predicted"/>
<dbReference type="Pfam" id="PF14258">
    <property type="entry name" value="DUF4350"/>
    <property type="match status" value="1"/>
</dbReference>
<evidence type="ECO:0000313" key="5">
    <source>
        <dbReference type="Proteomes" id="UP001174208"/>
    </source>
</evidence>